<evidence type="ECO:0000313" key="3">
    <source>
        <dbReference type="Proteomes" id="UP000275846"/>
    </source>
</evidence>
<reference evidence="4" key="1">
    <citation type="submission" date="2016-06" db="UniProtKB">
        <authorList>
            <consortium name="WormBaseParasite"/>
        </authorList>
    </citation>
    <scope>IDENTIFICATION</scope>
</reference>
<dbReference type="AlphaFoldDB" id="A0A183TF25"/>
<organism evidence="4">
    <name type="scientific">Schistocephalus solidus</name>
    <name type="common">Tapeworm</name>
    <dbReference type="NCBI Taxonomy" id="70667"/>
    <lineage>
        <taxon>Eukaryota</taxon>
        <taxon>Metazoa</taxon>
        <taxon>Spiralia</taxon>
        <taxon>Lophotrochozoa</taxon>
        <taxon>Platyhelminthes</taxon>
        <taxon>Cestoda</taxon>
        <taxon>Eucestoda</taxon>
        <taxon>Diphyllobothriidea</taxon>
        <taxon>Diphyllobothriidae</taxon>
        <taxon>Schistocephalus</taxon>
    </lineage>
</organism>
<protein>
    <submittedName>
        <fullName evidence="2 4">Uncharacterized protein</fullName>
    </submittedName>
</protein>
<name>A0A183TF25_SCHSO</name>
<gene>
    <name evidence="2" type="ORF">SSLN_LOCUS15073</name>
</gene>
<evidence type="ECO:0000313" key="4">
    <source>
        <dbReference type="WBParaSite" id="SSLN_0001563701-mRNA-1"/>
    </source>
</evidence>
<evidence type="ECO:0000256" key="1">
    <source>
        <dbReference type="SAM" id="MobiDB-lite"/>
    </source>
</evidence>
<feature type="region of interest" description="Disordered" evidence="1">
    <location>
        <begin position="35"/>
        <end position="91"/>
    </location>
</feature>
<proteinExistence type="predicted"/>
<evidence type="ECO:0000313" key="2">
    <source>
        <dbReference type="EMBL" id="VDM01459.1"/>
    </source>
</evidence>
<dbReference type="WBParaSite" id="SSLN_0001563701-mRNA-1">
    <property type="protein sequence ID" value="SSLN_0001563701-mRNA-1"/>
    <property type="gene ID" value="SSLN_0001563701"/>
</dbReference>
<reference evidence="2 3" key="2">
    <citation type="submission" date="2018-11" db="EMBL/GenBank/DDBJ databases">
        <authorList>
            <consortium name="Pathogen Informatics"/>
        </authorList>
    </citation>
    <scope>NUCLEOTIDE SEQUENCE [LARGE SCALE GENOMIC DNA]</scope>
    <source>
        <strain evidence="2 3">NST_G2</strain>
    </source>
</reference>
<accession>A0A183TF25</accession>
<feature type="compositionally biased region" description="Basic and acidic residues" evidence="1">
    <location>
        <begin position="70"/>
        <end position="91"/>
    </location>
</feature>
<dbReference type="Proteomes" id="UP000275846">
    <property type="component" value="Unassembled WGS sequence"/>
</dbReference>
<feature type="compositionally biased region" description="Acidic residues" evidence="1">
    <location>
        <begin position="58"/>
        <end position="69"/>
    </location>
</feature>
<sequence length="91" mass="10381">MTDDAFGICWTNAPKLYFLRIEPSVYPANITKKNAPTSQAASTERIWSDRLEEGALPAEEEDVMDVEDDLKDKKLEKPGRASTLPRHDRWC</sequence>
<keyword evidence="3" id="KW-1185">Reference proteome</keyword>
<dbReference type="EMBL" id="UYSU01039571">
    <property type="protein sequence ID" value="VDM01459.1"/>
    <property type="molecule type" value="Genomic_DNA"/>
</dbReference>